<proteinExistence type="predicted"/>
<dbReference type="InterPro" id="IPR003329">
    <property type="entry name" value="Cytidylyl_trans"/>
</dbReference>
<keyword evidence="2" id="KW-1185">Reference proteome</keyword>
<dbReference type="PANTHER" id="PTHR21485">
    <property type="entry name" value="HAD SUPERFAMILY MEMBERS CMAS AND KDSC"/>
    <property type="match status" value="1"/>
</dbReference>
<dbReference type="AlphaFoldDB" id="J9DWZ7"/>
<dbReference type="InterPro" id="IPR029044">
    <property type="entry name" value="Nucleotide-diphossugar_trans"/>
</dbReference>
<dbReference type="Proteomes" id="UP000004836">
    <property type="component" value="Unassembled WGS sequence"/>
</dbReference>
<evidence type="ECO:0000313" key="2">
    <source>
        <dbReference type="Proteomes" id="UP000004836"/>
    </source>
</evidence>
<dbReference type="InterPro" id="IPR050793">
    <property type="entry name" value="CMP-NeuNAc_synthase"/>
</dbReference>
<organism evidence="1 2">
    <name type="scientific">alpha proteobacterium IMCC14465</name>
    <dbReference type="NCBI Taxonomy" id="1220535"/>
    <lineage>
        <taxon>Bacteria</taxon>
        <taxon>Pseudomonadati</taxon>
        <taxon>Pseudomonadota</taxon>
        <taxon>Alphaproteobacteria</taxon>
        <taxon>PS1 clade</taxon>
    </lineage>
</organism>
<dbReference type="Pfam" id="PF02348">
    <property type="entry name" value="CTP_transf_3"/>
    <property type="match status" value="1"/>
</dbReference>
<sequence length="200" mass="22495">MVQHVLETLEESQVFEGLYLSTDAPQEKLQTLSPSVSILRRPDALADDFATITQVVKHVIEQVEAAGDGFDAYCLVYATSVLLTVDVYREAVVKFKTSEMDYLLSVTDYGHPVERGFYLDENLHLNAGDFDKNQRTQDFKPFYHDAGCFCFGAKQAWLGDQSIFGSTTAAMVLPRSSAVDIDFPEDWLFAEALFQLQQKD</sequence>
<evidence type="ECO:0000313" key="1">
    <source>
        <dbReference type="EMBL" id="EJW21512.1"/>
    </source>
</evidence>
<dbReference type="GO" id="GO:0008781">
    <property type="term" value="F:N-acylneuraminate cytidylyltransferase activity"/>
    <property type="evidence" value="ECO:0007669"/>
    <property type="project" value="TreeGrafter"/>
</dbReference>
<dbReference type="SUPFAM" id="SSF53448">
    <property type="entry name" value="Nucleotide-diphospho-sugar transferases"/>
    <property type="match status" value="1"/>
</dbReference>
<comment type="caution">
    <text evidence="1">The sequence shown here is derived from an EMBL/GenBank/DDBJ whole genome shotgun (WGS) entry which is preliminary data.</text>
</comment>
<accession>J9DWZ7</accession>
<dbReference type="PANTHER" id="PTHR21485:SF6">
    <property type="entry name" value="N-ACYLNEURAMINATE CYTIDYLYLTRANSFERASE-RELATED"/>
    <property type="match status" value="1"/>
</dbReference>
<dbReference type="CDD" id="cd02513">
    <property type="entry name" value="CMP-NeuAc_Synthase"/>
    <property type="match status" value="1"/>
</dbReference>
<dbReference type="EMBL" id="ALYF01000003">
    <property type="protein sequence ID" value="EJW21512.1"/>
    <property type="molecule type" value="Genomic_DNA"/>
</dbReference>
<protein>
    <submittedName>
        <fullName evidence="1">Uncharacterized protein</fullName>
    </submittedName>
</protein>
<reference evidence="1 2" key="1">
    <citation type="journal article" date="2012" name="J. Bacteriol.">
        <title>Genome Sequence of Strain IMCC14465, Isolated from the East Sea, Belonging to the PS1 Clade of Alphaproteobacteria.</title>
        <authorList>
            <person name="Yang S.J."/>
            <person name="Kang I."/>
            <person name="Cho J.C."/>
        </authorList>
    </citation>
    <scope>NUCLEOTIDE SEQUENCE [LARGE SCALE GENOMIC DNA]</scope>
    <source>
        <strain evidence="1 2">IMCC14465</strain>
    </source>
</reference>
<dbReference type="eggNOG" id="COG1083">
    <property type="taxonomic scope" value="Bacteria"/>
</dbReference>
<dbReference type="STRING" id="1220535.IMCC14465_13080"/>
<dbReference type="Gene3D" id="3.90.550.10">
    <property type="entry name" value="Spore Coat Polysaccharide Biosynthesis Protein SpsA, Chain A"/>
    <property type="match status" value="1"/>
</dbReference>
<name>J9DWZ7_9PROT</name>
<gene>
    <name evidence="1" type="ORF">IMCC14465_13080</name>
</gene>